<evidence type="ECO:0000313" key="3">
    <source>
        <dbReference type="Proteomes" id="UP000461585"/>
    </source>
</evidence>
<keyword evidence="1" id="KW-0732">Signal</keyword>
<dbReference type="PROSITE" id="PS51257">
    <property type="entry name" value="PROKAR_LIPOPROTEIN"/>
    <property type="match status" value="1"/>
</dbReference>
<dbReference type="Proteomes" id="UP000461585">
    <property type="component" value="Unassembled WGS sequence"/>
</dbReference>
<organism evidence="2 3">
    <name type="scientific">Anaerotalea alkaliphila</name>
    <dbReference type="NCBI Taxonomy" id="2662126"/>
    <lineage>
        <taxon>Bacteria</taxon>
        <taxon>Bacillati</taxon>
        <taxon>Bacillota</taxon>
        <taxon>Clostridia</taxon>
        <taxon>Eubacteriales</taxon>
        <taxon>Anaerotalea</taxon>
    </lineage>
</organism>
<feature type="signal peptide" evidence="1">
    <location>
        <begin position="1"/>
        <end position="22"/>
    </location>
</feature>
<evidence type="ECO:0000313" key="2">
    <source>
        <dbReference type="EMBL" id="NDL67535.1"/>
    </source>
</evidence>
<feature type="chain" id="PRO_5039719213" description="Lipoprotein" evidence="1">
    <location>
        <begin position="23"/>
        <end position="216"/>
    </location>
</feature>
<evidence type="ECO:0008006" key="4">
    <source>
        <dbReference type="Google" id="ProtNLM"/>
    </source>
</evidence>
<sequence>MYKKTSIIIFAALLFFSGCTNESDISHIWANDHSIIEDLRGTYFDFAIENRLDYIPVFDEGNPPTSSSEYLFYAFAVNLGNWGDDKGTMTRDYIDQVVHSHFEVGNITHASMRKCWDYDGGMYTAIPQSIKHKPIYVLKEYNAHIENDRTVHEITMDYCNFGDETPSMEDMPKIKENIVSGDYSGLTVLQTEYFKYYVNQTTGDVVFLSHEIEKND</sequence>
<gene>
    <name evidence="2" type="ORF">GXN74_07230</name>
</gene>
<dbReference type="AlphaFoldDB" id="A0A7X5HVQ1"/>
<dbReference type="EMBL" id="JAAEEH010000016">
    <property type="protein sequence ID" value="NDL67535.1"/>
    <property type="molecule type" value="Genomic_DNA"/>
</dbReference>
<accession>A0A7X5HVQ1</accession>
<evidence type="ECO:0000256" key="1">
    <source>
        <dbReference type="SAM" id="SignalP"/>
    </source>
</evidence>
<dbReference type="RefSeq" id="WP_162370264.1">
    <property type="nucleotide sequence ID" value="NZ_JAAEEH010000016.1"/>
</dbReference>
<proteinExistence type="predicted"/>
<name>A0A7X5HVQ1_9FIRM</name>
<reference evidence="2 3" key="1">
    <citation type="submission" date="2020-01" db="EMBL/GenBank/DDBJ databases">
        <title>Anaeroalcalibacter tamaniensis gen. nov., sp. nov., moderately halophilic strictly anaerobic fermenter bacterium from mud volcano of Taman peninsula.</title>
        <authorList>
            <person name="Frolova A."/>
            <person name="Merkel A.Y."/>
            <person name="Slobodkin A.I."/>
        </authorList>
    </citation>
    <scope>NUCLEOTIDE SEQUENCE [LARGE SCALE GENOMIC DNA]</scope>
    <source>
        <strain evidence="2 3">F-3ap</strain>
    </source>
</reference>
<keyword evidence="3" id="KW-1185">Reference proteome</keyword>
<comment type="caution">
    <text evidence="2">The sequence shown here is derived from an EMBL/GenBank/DDBJ whole genome shotgun (WGS) entry which is preliminary data.</text>
</comment>
<protein>
    <recommendedName>
        <fullName evidence="4">Lipoprotein</fullName>
    </recommendedName>
</protein>